<feature type="domain" description="Aminoglycoside phosphotransferase" evidence="1">
    <location>
        <begin position="64"/>
        <end position="107"/>
    </location>
</feature>
<accession>A0A650LW49</accession>
<name>A0A650LW49_9CLOT</name>
<evidence type="ECO:0000313" key="4">
    <source>
        <dbReference type="Proteomes" id="UP000431451"/>
    </source>
</evidence>
<proteinExistence type="predicted"/>
<dbReference type="EC" id="2.7.1.39" evidence="3"/>
<evidence type="ECO:0000313" key="3">
    <source>
        <dbReference type="EMBL" id="VCT83581.1"/>
    </source>
</evidence>
<dbReference type="AlphaFoldDB" id="A0A650LW49"/>
<dbReference type="EMBL" id="CAKJVE010000004">
    <property type="protein sequence ID" value="CAG9709896.1"/>
    <property type="molecule type" value="Genomic_DNA"/>
</dbReference>
<evidence type="ECO:0000259" key="1">
    <source>
        <dbReference type="Pfam" id="PF01636"/>
    </source>
</evidence>
<dbReference type="Pfam" id="PF01636">
    <property type="entry name" value="APH"/>
    <property type="match status" value="1"/>
</dbReference>
<sequence length="161" mass="18844">MEKLFHGEDVNFLVNQIADLHKKILEYNTCEVMSYKEFLQLCIGEKTNLNVDIYNEIEALPTGNYLCHGDYHPGNVLVDTNGKVLVIDFMNVCHGPWQYDVARTYVLISEGDIQQEIHNRKEIGHMQKQLADIYLKKLNVSYNEISKYVSIIRRCRKYELK</sequence>
<reference evidence="2" key="2">
    <citation type="submission" date="2021-10" db="EMBL/GenBank/DDBJ databases">
        <authorList>
            <person name="Mesa V."/>
        </authorList>
    </citation>
    <scope>NUCLEOTIDE SEQUENCE</scope>
    <source>
        <strain evidence="2">CC3_PB</strain>
    </source>
</reference>
<reference evidence="3 4" key="1">
    <citation type="submission" date="2018-06" db="EMBL/GenBank/DDBJ databases">
        <authorList>
            <consortium name="IHU Genomes"/>
        </authorList>
    </citation>
    <scope>NUCLEOTIDE SEQUENCE [LARGE SCALE GENOMIC DNA]</scope>
    <source>
        <strain evidence="3 4">NEC25</strain>
    </source>
</reference>
<gene>
    <name evidence="3" type="primary">thrB_1</name>
    <name evidence="2" type="synonym">thrB</name>
    <name evidence="2" type="ORF">CNEO_44466</name>
    <name evidence="3" type="ORF">CNEONATNEC25_01178</name>
</gene>
<keyword evidence="3" id="KW-0418">Kinase</keyword>
<dbReference type="Gene3D" id="3.90.1200.10">
    <property type="match status" value="1"/>
</dbReference>
<dbReference type="SUPFAM" id="SSF56112">
    <property type="entry name" value="Protein kinase-like (PK-like)"/>
    <property type="match status" value="1"/>
</dbReference>
<protein>
    <submittedName>
        <fullName evidence="3">Homoserine kinase</fullName>
        <ecNumber evidence="3">2.7.1.39</ecNumber>
    </submittedName>
</protein>
<dbReference type="Proteomes" id="UP000789738">
    <property type="component" value="Unassembled WGS sequence"/>
</dbReference>
<dbReference type="GO" id="GO:0004413">
    <property type="term" value="F:homoserine kinase activity"/>
    <property type="evidence" value="ECO:0007669"/>
    <property type="project" value="UniProtKB-EC"/>
</dbReference>
<dbReference type="Proteomes" id="UP000431451">
    <property type="component" value="Unassembled WGS sequence"/>
</dbReference>
<dbReference type="EMBL" id="UWJD01000001">
    <property type="protein sequence ID" value="VCT83581.1"/>
    <property type="molecule type" value="Genomic_DNA"/>
</dbReference>
<dbReference type="InterPro" id="IPR011009">
    <property type="entry name" value="Kinase-like_dom_sf"/>
</dbReference>
<evidence type="ECO:0000313" key="2">
    <source>
        <dbReference type="EMBL" id="CAG9709896.1"/>
    </source>
</evidence>
<dbReference type="InterPro" id="IPR002575">
    <property type="entry name" value="Aminoglycoside_PTrfase"/>
</dbReference>
<dbReference type="RefSeq" id="WP_159115863.1">
    <property type="nucleotide sequence ID" value="NZ_CAKJVE010000004.1"/>
</dbReference>
<organism evidence="3 4">
    <name type="scientific">Clostridium neonatale</name>
    <dbReference type="NCBI Taxonomy" id="137838"/>
    <lineage>
        <taxon>Bacteria</taxon>
        <taxon>Bacillati</taxon>
        <taxon>Bacillota</taxon>
        <taxon>Clostridia</taxon>
        <taxon>Eubacteriales</taxon>
        <taxon>Clostridiaceae</taxon>
        <taxon>Clostridium</taxon>
    </lineage>
</organism>
<keyword evidence="3" id="KW-0808">Transferase</keyword>